<evidence type="ECO:0000313" key="1">
    <source>
        <dbReference type="EMBL" id="MCF2301565.1"/>
    </source>
</evidence>
<protein>
    <recommendedName>
        <fullName evidence="3">LA2681-like HEPN domain-containing protein</fullName>
    </recommendedName>
</protein>
<organism evidence="1 2">
    <name type="scientific">Photobacterium phosphoreum</name>
    <dbReference type="NCBI Taxonomy" id="659"/>
    <lineage>
        <taxon>Bacteria</taxon>
        <taxon>Pseudomonadati</taxon>
        <taxon>Pseudomonadota</taxon>
        <taxon>Gammaproteobacteria</taxon>
        <taxon>Vibrionales</taxon>
        <taxon>Vibrionaceae</taxon>
        <taxon>Photobacterium</taxon>
    </lineage>
</organism>
<gene>
    <name evidence="1" type="ORF">GLP33_07465</name>
</gene>
<reference evidence="1" key="1">
    <citation type="submission" date="2019-11" db="EMBL/GenBank/DDBJ databases">
        <title>Comparative genomics of photobacteria reveal adaptation to distinct habitats.</title>
        <authorList>
            <person name="Fuertes-Perez S."/>
            <person name="Hilgarth M."/>
            <person name="Vogel R.F."/>
        </authorList>
    </citation>
    <scope>NUCLEOTIDE SEQUENCE</scope>
    <source>
        <strain evidence="1">TMW2.2145</strain>
    </source>
</reference>
<dbReference type="RefSeq" id="WP_232580961.1">
    <property type="nucleotide sequence ID" value="NZ_WMCP01000006.1"/>
</dbReference>
<sequence>MNDLGFLQSLEKIKALIGLLSLSTKRGDKFSRDDWLKKVNLDCLMKAKNIVESELDVCNSMSLLASSRHLFEMSIWVKLVNKNSDYALIYYLEGLNNNIQHYKKYVEQLQIESEFLLDIDEKQSELIVQQREYLLKNSDSMTDKERSNYVSNSIKNFDTQFSLDNAFSLYFDNARVQGFKRTSDHIIDNEIPRFLAKVAELELEKVELLNKLSSEQRDLVPSNKNRWRWDLKASETGMTKEYKFIYSYTSKLLHATPMSISTDQQDLMQQESDMFIRYINYKMNQLVDMIYTPGI</sequence>
<dbReference type="Proteomes" id="UP000813876">
    <property type="component" value="Unassembled WGS sequence"/>
</dbReference>
<dbReference type="EMBL" id="WMCP01000006">
    <property type="protein sequence ID" value="MCF2301565.1"/>
    <property type="molecule type" value="Genomic_DNA"/>
</dbReference>
<evidence type="ECO:0008006" key="3">
    <source>
        <dbReference type="Google" id="ProtNLM"/>
    </source>
</evidence>
<proteinExistence type="predicted"/>
<name>A0AAW4ZT15_PHOPO</name>
<comment type="caution">
    <text evidence="1">The sequence shown here is derived from an EMBL/GenBank/DDBJ whole genome shotgun (WGS) entry which is preliminary data.</text>
</comment>
<evidence type="ECO:0000313" key="2">
    <source>
        <dbReference type="Proteomes" id="UP000813876"/>
    </source>
</evidence>
<accession>A0AAW4ZT15</accession>
<dbReference type="AlphaFoldDB" id="A0AAW4ZT15"/>